<dbReference type="InterPro" id="IPR027417">
    <property type="entry name" value="P-loop_NTPase"/>
</dbReference>
<dbReference type="SUPFAM" id="SSF52540">
    <property type="entry name" value="P-loop containing nucleoside triphosphate hydrolases"/>
    <property type="match status" value="1"/>
</dbReference>
<reference evidence="1" key="1">
    <citation type="submission" date="2024-06" db="EMBL/GenBank/DDBJ databases">
        <title>Kribbella sp. strain HUAS MG21 genome sequences.</title>
        <authorList>
            <person name="Mo P."/>
        </authorList>
    </citation>
    <scope>NUCLEOTIDE SEQUENCE</scope>
    <source>
        <strain evidence="1">HUAS MG21</strain>
    </source>
</reference>
<dbReference type="RefSeq" id="WP_350277088.1">
    <property type="nucleotide sequence ID" value="NZ_CP158165.1"/>
</dbReference>
<evidence type="ECO:0000313" key="1">
    <source>
        <dbReference type="EMBL" id="XBV24264.1"/>
    </source>
</evidence>
<dbReference type="AlphaFoldDB" id="A0AAU7TC87"/>
<dbReference type="EMBL" id="CP158165">
    <property type="protein sequence ID" value="XBV24264.1"/>
    <property type="molecule type" value="Genomic_DNA"/>
</dbReference>
<evidence type="ECO:0008006" key="2">
    <source>
        <dbReference type="Google" id="ProtNLM"/>
    </source>
</evidence>
<organism evidence="1">
    <name type="scientific">Kribbella sp. HUAS MG21</name>
    <dbReference type="NCBI Taxonomy" id="3160966"/>
    <lineage>
        <taxon>Bacteria</taxon>
        <taxon>Bacillati</taxon>
        <taxon>Actinomycetota</taxon>
        <taxon>Actinomycetes</taxon>
        <taxon>Propionibacteriales</taxon>
        <taxon>Kribbellaceae</taxon>
        <taxon>Kribbella</taxon>
    </lineage>
</organism>
<proteinExistence type="predicted"/>
<name>A0AAU7TC87_9ACTN</name>
<protein>
    <recommendedName>
        <fullName evidence="2">ATP-binding protein</fullName>
    </recommendedName>
</protein>
<gene>
    <name evidence="1" type="ORF">ABN611_37620</name>
</gene>
<accession>A0AAU7TC87</accession>
<sequence length="688" mass="76780">MVEGEPAAGTFGSVLSERRRQAFVGRTAELEAFREALSGPARVLSVHGPGGIGKTSLLLRYVDLAADLGVAVTRLDGRELEPSPKAVLECLGAATVDDVRRVVPEPAVLMVDTYEELQLLDDWFRTTLLPRLPLGVVTVLAGREPLDAAWRADPGWRDVLRVVPLRNLTRGECGAYLLTRGLDPERDVRAVEISHGHPLGLAVLADLVASGGEVDDPLTPDVVATLLHSFVDVLPTGPRRTALEVCAVARTTNEALLRDVLGVDDAHEIFDWLRGLSFVEPGPDGLAPHDLAREVLVADLRWRDPQAYDAIFRRIQEHILGLLGTTTGRRRQRALYDAKYLHRHQQVSRGWTDWDSFGRHYPESARPADGAELVELIRGWEGAESAAIARHWWQLQPEGFLVVRHHDGRIRGVIATIDLTLAAEADIAADPGAAAALRYTRSNLRRRPDDRVTLVRFCVDREAYQDPSPTTNLGPVVAIQHWLETPRLAASLLAFHEPERRQEFFTFFEIPRAVGADFEVGGRRYGMFVRDFHRLPLDRWLRVMFERDLAGDPGPPDRRTAEPLLLSEPDFAQAVRAALRDLPHRDALARNPLTRSPLVLAKAGDPASQLADLVRRTVERLAANEREHKLYRALDRTYVRPAATQERAAELLGLPLSTYKRHLARGVDRVIADLWRQELDESEPETAW</sequence>
<dbReference type="Gene3D" id="3.40.50.300">
    <property type="entry name" value="P-loop containing nucleotide triphosphate hydrolases"/>
    <property type="match status" value="1"/>
</dbReference>